<keyword evidence="4" id="KW-1003">Cell membrane</keyword>
<dbReference type="InterPro" id="IPR037294">
    <property type="entry name" value="ABC_BtuC-like"/>
</dbReference>
<dbReference type="PANTHER" id="PTHR30472">
    <property type="entry name" value="FERRIC ENTEROBACTIN TRANSPORT SYSTEM PERMEASE PROTEIN"/>
    <property type="match status" value="1"/>
</dbReference>
<comment type="caution">
    <text evidence="10">The sequence shown here is derived from an EMBL/GenBank/DDBJ whole genome shotgun (WGS) entry which is preliminary data.</text>
</comment>
<comment type="similarity">
    <text evidence="2">Belongs to the binding-protein-dependent transport system permease family. FecCD subfamily.</text>
</comment>
<feature type="transmembrane region" description="Helical" evidence="9">
    <location>
        <begin position="28"/>
        <end position="49"/>
    </location>
</feature>
<dbReference type="Proteomes" id="UP001335729">
    <property type="component" value="Unassembled WGS sequence"/>
</dbReference>
<evidence type="ECO:0000256" key="6">
    <source>
        <dbReference type="ARBA" id="ARBA00022989"/>
    </source>
</evidence>
<comment type="subcellular location">
    <subcellularLocation>
        <location evidence="1">Cell membrane</location>
        <topology evidence="1">Multi-pass membrane protein</topology>
    </subcellularLocation>
</comment>
<dbReference type="EMBL" id="JAZDUE010000002">
    <property type="protein sequence ID" value="MEE4022158.1"/>
    <property type="molecule type" value="Genomic_DNA"/>
</dbReference>
<feature type="transmembrane region" description="Helical" evidence="9">
    <location>
        <begin position="216"/>
        <end position="236"/>
    </location>
</feature>
<organism evidence="10 11">
    <name type="scientific">Gordonia prachuapensis</name>
    <dbReference type="NCBI Taxonomy" id="3115651"/>
    <lineage>
        <taxon>Bacteria</taxon>
        <taxon>Bacillati</taxon>
        <taxon>Actinomycetota</taxon>
        <taxon>Actinomycetes</taxon>
        <taxon>Mycobacteriales</taxon>
        <taxon>Gordoniaceae</taxon>
        <taxon>Gordonia</taxon>
    </lineage>
</organism>
<dbReference type="PANTHER" id="PTHR30472:SF1">
    <property type="entry name" value="FE(3+) DICITRATE TRANSPORT SYSTEM PERMEASE PROTEIN FECC-RELATED"/>
    <property type="match status" value="1"/>
</dbReference>
<name>A0ABU7MPB4_9ACTN</name>
<gene>
    <name evidence="10" type="ORF">V1Y59_03620</name>
</gene>
<feature type="transmembrane region" description="Helical" evidence="9">
    <location>
        <begin position="136"/>
        <end position="157"/>
    </location>
</feature>
<dbReference type="Pfam" id="PF01032">
    <property type="entry name" value="FecCD"/>
    <property type="match status" value="1"/>
</dbReference>
<evidence type="ECO:0000256" key="1">
    <source>
        <dbReference type="ARBA" id="ARBA00004651"/>
    </source>
</evidence>
<evidence type="ECO:0000256" key="5">
    <source>
        <dbReference type="ARBA" id="ARBA00022692"/>
    </source>
</evidence>
<sequence length="352" mass="36009">MTTDTAVTPAGPGAPAPAPSGLRSMSRLAVVVLLIGTAVGLTFLGFFVGSGDYTVTDAWRALFGDGDPTTLEVIRNNRVPRTLLAVLVGVALGAAGAIMQGLTRNPLADPGILGVNSGAYFAMVVAAVAWDVSSTGGYMAASMVGAFLAATLVYFVGSRGISGASPEKLVLTGVAAGSIFSGIGFGLTMIDPKSFDAIRSWQVGTLDGRDWSQVSVVWIPIVVGALAAMILIPYLNGLALGDDRARALGVPVGRVRLGGFVVVTVLCGAATAALGPITFVGLMVPHVVRILFGPDNRWLLPVCVVVGPIVMVGSDLLARVLTSSELPVGMVTAFIGAPVLIALVRRQRGGEQ</sequence>
<evidence type="ECO:0000256" key="7">
    <source>
        <dbReference type="ARBA" id="ARBA00023136"/>
    </source>
</evidence>
<evidence type="ECO:0000313" key="11">
    <source>
        <dbReference type="Proteomes" id="UP001335729"/>
    </source>
</evidence>
<evidence type="ECO:0000256" key="8">
    <source>
        <dbReference type="SAM" id="MobiDB-lite"/>
    </source>
</evidence>
<reference evidence="10 11" key="1">
    <citation type="submission" date="2024-01" db="EMBL/GenBank/DDBJ databases">
        <title>Draft genome sequence of Gordonia sp. PKS22-38.</title>
        <authorList>
            <person name="Suphannarot A."/>
            <person name="Mingma R."/>
        </authorList>
    </citation>
    <scope>NUCLEOTIDE SEQUENCE [LARGE SCALE GENOMIC DNA]</scope>
    <source>
        <strain evidence="10 11">PKS22-38</strain>
    </source>
</reference>
<accession>A0ABU7MPB4</accession>
<evidence type="ECO:0000256" key="3">
    <source>
        <dbReference type="ARBA" id="ARBA00022448"/>
    </source>
</evidence>
<dbReference type="Gene3D" id="1.10.3470.10">
    <property type="entry name" value="ABC transporter involved in vitamin B12 uptake, BtuC"/>
    <property type="match status" value="1"/>
</dbReference>
<feature type="transmembrane region" description="Helical" evidence="9">
    <location>
        <begin position="257"/>
        <end position="278"/>
    </location>
</feature>
<feature type="transmembrane region" description="Helical" evidence="9">
    <location>
        <begin position="169"/>
        <end position="190"/>
    </location>
</feature>
<proteinExistence type="inferred from homology"/>
<dbReference type="SUPFAM" id="SSF81345">
    <property type="entry name" value="ABC transporter involved in vitamin B12 uptake, BtuC"/>
    <property type="match status" value="1"/>
</dbReference>
<dbReference type="CDD" id="cd06550">
    <property type="entry name" value="TM_ABC_iron-siderophores_like"/>
    <property type="match status" value="1"/>
</dbReference>
<evidence type="ECO:0000256" key="9">
    <source>
        <dbReference type="SAM" id="Phobius"/>
    </source>
</evidence>
<feature type="transmembrane region" description="Helical" evidence="9">
    <location>
        <begin position="325"/>
        <end position="344"/>
    </location>
</feature>
<keyword evidence="6 9" id="KW-1133">Transmembrane helix</keyword>
<dbReference type="InterPro" id="IPR000522">
    <property type="entry name" value="ABC_transptr_permease_BtuC"/>
</dbReference>
<evidence type="ECO:0000256" key="4">
    <source>
        <dbReference type="ARBA" id="ARBA00022475"/>
    </source>
</evidence>
<feature type="region of interest" description="Disordered" evidence="8">
    <location>
        <begin position="1"/>
        <end position="20"/>
    </location>
</feature>
<keyword evidence="3" id="KW-0813">Transport</keyword>
<keyword evidence="5 9" id="KW-0812">Transmembrane</keyword>
<keyword evidence="7 9" id="KW-0472">Membrane</keyword>
<protein>
    <submittedName>
        <fullName evidence="10">Iron chelate uptake ABC transporter family permease subunit</fullName>
    </submittedName>
</protein>
<evidence type="ECO:0000313" key="10">
    <source>
        <dbReference type="EMBL" id="MEE4022158.1"/>
    </source>
</evidence>
<dbReference type="RefSeq" id="WP_330503469.1">
    <property type="nucleotide sequence ID" value="NZ_JAZDUE010000002.1"/>
</dbReference>
<feature type="transmembrane region" description="Helical" evidence="9">
    <location>
        <begin position="82"/>
        <end position="99"/>
    </location>
</feature>
<evidence type="ECO:0000256" key="2">
    <source>
        <dbReference type="ARBA" id="ARBA00007935"/>
    </source>
</evidence>
<keyword evidence="11" id="KW-1185">Reference proteome</keyword>
<feature type="transmembrane region" description="Helical" evidence="9">
    <location>
        <begin position="111"/>
        <end position="130"/>
    </location>
</feature>